<sequence length="619" mass="68258">MTLRARLLLIPLIALCLLLAFGALRDQDTQPTALTEAEAVRVGWDSAAPPPTGWTKVQLPDLWAARWPEHDGVTWYRLRWRQDDARRPVAIMVDQVTLAGAIYVNGSLIARDRHLTEPLSRHWAMPQYFLLSAPMLRKGENLLMIRVSGLARYKPGLGKIEIGAPAAIDAQFRRATFVNYDLKLISIVAALTMAALFLLIWLLRRRDGMFGWIAVAQFCASLYYYNFVAREIWPFQTTDGWQMFVGISNMLAGAAFATFLLRYGDAFYLRVERWAAAACLVATMIGIVAPRIAGHYVGYYHLAGVLFYYAGVAWFARHAIRMPRPDNIALLVCQSLPVLASAHDLALYFDWIRGDSYLFGASAMLALLGGSFAVAYRLVGATRRIEQFNAELQAEVAAATAELSATLEREHRLAIAHSRAGERLRIVRDLHDGFGGMLVSAIARMENAPGPAPGDATLAMLKAMRNDLRLVIDQTMIDQGGLVEMLAPLRHRSGQLLETAGIELDWHLNNVDNFELDGRRGLNLLRFLQEGLTNIFSHSGATRARVEITRDGDRLLVCIADNGRGIAPARAGHAGAGMESLRQRAAAMGGALAVHSSSDGTRLDLAFPTRPRETADADG</sequence>
<dbReference type="InterPro" id="IPR005467">
    <property type="entry name" value="His_kinase_dom"/>
</dbReference>
<dbReference type="AlphaFoldDB" id="A0AA41ZA13"/>
<keyword evidence="7" id="KW-1185">Reference proteome</keyword>
<dbReference type="InterPro" id="IPR003594">
    <property type="entry name" value="HATPase_dom"/>
</dbReference>
<feature type="transmembrane region" description="Helical" evidence="4">
    <location>
        <begin position="299"/>
        <end position="316"/>
    </location>
</feature>
<evidence type="ECO:0000256" key="1">
    <source>
        <dbReference type="ARBA" id="ARBA00022679"/>
    </source>
</evidence>
<feature type="domain" description="Histidine kinase" evidence="5">
    <location>
        <begin position="524"/>
        <end position="611"/>
    </location>
</feature>
<feature type="transmembrane region" description="Helical" evidence="4">
    <location>
        <begin position="357"/>
        <end position="379"/>
    </location>
</feature>
<evidence type="ECO:0000313" key="6">
    <source>
        <dbReference type="EMBL" id="MCW6536692.1"/>
    </source>
</evidence>
<reference evidence="6" key="1">
    <citation type="submission" date="2022-06" db="EMBL/GenBank/DDBJ databases">
        <title>Sphingomonas sp. nov. isolated from rhizosphere soil of tomato.</title>
        <authorList>
            <person name="Dong H."/>
            <person name="Gao R."/>
        </authorList>
    </citation>
    <scope>NUCLEOTIDE SEQUENCE</scope>
    <source>
        <strain evidence="6">MMSM24</strain>
    </source>
</reference>
<keyword evidence="1" id="KW-0808">Transferase</keyword>
<keyword evidence="2 6" id="KW-0418">Kinase</keyword>
<dbReference type="Gene3D" id="3.30.565.10">
    <property type="entry name" value="Histidine kinase-like ATPase, C-terminal domain"/>
    <property type="match status" value="1"/>
</dbReference>
<keyword evidence="3" id="KW-0902">Two-component regulatory system</keyword>
<dbReference type="GO" id="GO:0000160">
    <property type="term" value="P:phosphorelay signal transduction system"/>
    <property type="evidence" value="ECO:0007669"/>
    <property type="project" value="UniProtKB-KW"/>
</dbReference>
<proteinExistence type="predicted"/>
<evidence type="ECO:0000259" key="5">
    <source>
        <dbReference type="PROSITE" id="PS50109"/>
    </source>
</evidence>
<gene>
    <name evidence="6" type="ORF">NEE01_18085</name>
</gene>
<dbReference type="EMBL" id="JANFAV010000015">
    <property type="protein sequence ID" value="MCW6536692.1"/>
    <property type="molecule type" value="Genomic_DNA"/>
</dbReference>
<feature type="transmembrane region" description="Helical" evidence="4">
    <location>
        <begin position="240"/>
        <end position="261"/>
    </location>
</feature>
<dbReference type="PROSITE" id="PS50109">
    <property type="entry name" value="HIS_KIN"/>
    <property type="match status" value="1"/>
</dbReference>
<dbReference type="InterPro" id="IPR050482">
    <property type="entry name" value="Sensor_HK_TwoCompSys"/>
</dbReference>
<dbReference type="Gene3D" id="2.60.120.260">
    <property type="entry name" value="Galactose-binding domain-like"/>
    <property type="match status" value="1"/>
</dbReference>
<evidence type="ECO:0000256" key="4">
    <source>
        <dbReference type="SAM" id="Phobius"/>
    </source>
</evidence>
<keyword evidence="4" id="KW-1133">Transmembrane helix</keyword>
<dbReference type="SUPFAM" id="SSF49785">
    <property type="entry name" value="Galactose-binding domain-like"/>
    <property type="match status" value="1"/>
</dbReference>
<dbReference type="RefSeq" id="WP_265270355.1">
    <property type="nucleotide sequence ID" value="NZ_JANFAV010000015.1"/>
</dbReference>
<comment type="caution">
    <text evidence="6">The sequence shown here is derived from an EMBL/GenBank/DDBJ whole genome shotgun (WGS) entry which is preliminary data.</text>
</comment>
<dbReference type="PANTHER" id="PTHR24421">
    <property type="entry name" value="NITRATE/NITRITE SENSOR PROTEIN NARX-RELATED"/>
    <property type="match status" value="1"/>
</dbReference>
<dbReference type="Proteomes" id="UP001165565">
    <property type="component" value="Unassembled WGS sequence"/>
</dbReference>
<protein>
    <submittedName>
        <fullName evidence="6">Histidine kinase</fullName>
    </submittedName>
</protein>
<dbReference type="Gene3D" id="1.20.5.1930">
    <property type="match status" value="1"/>
</dbReference>
<evidence type="ECO:0000256" key="3">
    <source>
        <dbReference type="ARBA" id="ARBA00023012"/>
    </source>
</evidence>
<dbReference type="InterPro" id="IPR008979">
    <property type="entry name" value="Galactose-bd-like_sf"/>
</dbReference>
<dbReference type="CDD" id="cd16917">
    <property type="entry name" value="HATPase_UhpB-NarQ-NarX-like"/>
    <property type="match status" value="1"/>
</dbReference>
<name>A0AA41ZA13_9SPHN</name>
<feature type="transmembrane region" description="Helical" evidence="4">
    <location>
        <begin position="328"/>
        <end position="351"/>
    </location>
</feature>
<dbReference type="Pfam" id="PF02518">
    <property type="entry name" value="HATPase_c"/>
    <property type="match status" value="1"/>
</dbReference>
<feature type="transmembrane region" description="Helical" evidence="4">
    <location>
        <begin position="273"/>
        <end position="293"/>
    </location>
</feature>
<evidence type="ECO:0000256" key="2">
    <source>
        <dbReference type="ARBA" id="ARBA00022777"/>
    </source>
</evidence>
<keyword evidence="4" id="KW-0472">Membrane</keyword>
<dbReference type="InterPro" id="IPR036890">
    <property type="entry name" value="HATPase_C_sf"/>
</dbReference>
<feature type="transmembrane region" description="Helical" evidence="4">
    <location>
        <begin position="210"/>
        <end position="228"/>
    </location>
</feature>
<organism evidence="6 7">
    <name type="scientific">Sphingomonas lycopersici</name>
    <dbReference type="NCBI Taxonomy" id="2951807"/>
    <lineage>
        <taxon>Bacteria</taxon>
        <taxon>Pseudomonadati</taxon>
        <taxon>Pseudomonadota</taxon>
        <taxon>Alphaproteobacteria</taxon>
        <taxon>Sphingomonadales</taxon>
        <taxon>Sphingomonadaceae</taxon>
        <taxon>Sphingomonas</taxon>
    </lineage>
</organism>
<accession>A0AA41ZA13</accession>
<dbReference type="PANTHER" id="PTHR24421:SF58">
    <property type="entry name" value="SIGNAL TRANSDUCTION HISTIDINE-PROTEIN KINASE_PHOSPHATASE UHPB"/>
    <property type="match status" value="1"/>
</dbReference>
<dbReference type="GO" id="GO:0016301">
    <property type="term" value="F:kinase activity"/>
    <property type="evidence" value="ECO:0007669"/>
    <property type="project" value="UniProtKB-KW"/>
</dbReference>
<feature type="transmembrane region" description="Helical" evidence="4">
    <location>
        <begin position="184"/>
        <end position="203"/>
    </location>
</feature>
<evidence type="ECO:0000313" key="7">
    <source>
        <dbReference type="Proteomes" id="UP001165565"/>
    </source>
</evidence>
<dbReference type="SUPFAM" id="SSF55874">
    <property type="entry name" value="ATPase domain of HSP90 chaperone/DNA topoisomerase II/histidine kinase"/>
    <property type="match status" value="1"/>
</dbReference>
<keyword evidence="4" id="KW-0812">Transmembrane</keyword>